<dbReference type="AlphaFoldDB" id="A0A517ZCL4"/>
<dbReference type="SUPFAM" id="SSF50998">
    <property type="entry name" value="Quinoprotein alcohol dehydrogenase-like"/>
    <property type="match status" value="1"/>
</dbReference>
<reference evidence="3 4" key="1">
    <citation type="submission" date="2019-02" db="EMBL/GenBank/DDBJ databases">
        <title>Deep-cultivation of Planctomycetes and their phenomic and genomic characterization uncovers novel biology.</title>
        <authorList>
            <person name="Wiegand S."/>
            <person name="Jogler M."/>
            <person name="Boedeker C."/>
            <person name="Pinto D."/>
            <person name="Vollmers J."/>
            <person name="Rivas-Marin E."/>
            <person name="Kohn T."/>
            <person name="Peeters S.H."/>
            <person name="Heuer A."/>
            <person name="Rast P."/>
            <person name="Oberbeckmann S."/>
            <person name="Bunk B."/>
            <person name="Jeske O."/>
            <person name="Meyerdierks A."/>
            <person name="Storesund J.E."/>
            <person name="Kallscheuer N."/>
            <person name="Luecker S."/>
            <person name="Lage O.M."/>
            <person name="Pohl T."/>
            <person name="Merkel B.J."/>
            <person name="Hornburger P."/>
            <person name="Mueller R.-W."/>
            <person name="Bruemmer F."/>
            <person name="Labrenz M."/>
            <person name="Spormann A.M."/>
            <person name="Op den Camp H."/>
            <person name="Overmann J."/>
            <person name="Amann R."/>
            <person name="Jetten M.S.M."/>
            <person name="Mascher T."/>
            <person name="Medema M.H."/>
            <person name="Devos D.P."/>
            <person name="Kaster A.-K."/>
            <person name="Ovreas L."/>
            <person name="Rohde M."/>
            <person name="Galperin M.Y."/>
            <person name="Jogler C."/>
        </authorList>
    </citation>
    <scope>NUCLEOTIDE SEQUENCE [LARGE SCALE GENOMIC DNA]</scope>
    <source>
        <strain evidence="3 4">Mal4</strain>
    </source>
</reference>
<dbReference type="Proteomes" id="UP000320496">
    <property type="component" value="Chromosome"/>
</dbReference>
<dbReference type="Gene3D" id="2.130.10.10">
    <property type="entry name" value="YVTN repeat-like/Quinoprotein amine dehydrogenase"/>
    <property type="match status" value="1"/>
</dbReference>
<dbReference type="Pfam" id="PF13360">
    <property type="entry name" value="PQQ_2"/>
    <property type="match status" value="2"/>
</dbReference>
<feature type="signal peptide" evidence="1">
    <location>
        <begin position="1"/>
        <end position="28"/>
    </location>
</feature>
<accession>A0A517ZCL4</accession>
<keyword evidence="4" id="KW-1185">Reference proteome</keyword>
<gene>
    <name evidence="3" type="ORF">Mal4_45460</name>
</gene>
<feature type="domain" description="Pyrrolo-quinoline quinone repeat" evidence="2">
    <location>
        <begin position="250"/>
        <end position="418"/>
    </location>
</feature>
<dbReference type="SMART" id="SM00564">
    <property type="entry name" value="PQQ"/>
    <property type="match status" value="4"/>
</dbReference>
<evidence type="ECO:0000313" key="3">
    <source>
        <dbReference type="EMBL" id="QDU40191.1"/>
    </source>
</evidence>
<protein>
    <submittedName>
        <fullName evidence="3">Outer membrane biogenesis protein BamB</fullName>
    </submittedName>
</protein>
<evidence type="ECO:0000313" key="4">
    <source>
        <dbReference type="Proteomes" id="UP000320496"/>
    </source>
</evidence>
<feature type="domain" description="Pyrrolo-quinoline quinone repeat" evidence="2">
    <location>
        <begin position="52"/>
        <end position="208"/>
    </location>
</feature>
<dbReference type="EMBL" id="CP036275">
    <property type="protein sequence ID" value="QDU40191.1"/>
    <property type="molecule type" value="Genomic_DNA"/>
</dbReference>
<keyword evidence="1" id="KW-0732">Signal</keyword>
<dbReference type="InterPro" id="IPR015943">
    <property type="entry name" value="WD40/YVTN_repeat-like_dom_sf"/>
</dbReference>
<dbReference type="InterPro" id="IPR018391">
    <property type="entry name" value="PQQ_b-propeller_rpt"/>
</dbReference>
<evidence type="ECO:0000256" key="1">
    <source>
        <dbReference type="SAM" id="SignalP"/>
    </source>
</evidence>
<sequence precursor="true">MRPEYEVIATMRTFSFCLVLITSAAATAAEPWPEFRGPTADGHATSANLPVEWSESENVVWKTPIHGRGWSSPVIWGDRIWMTTATPEGHRLSAVCVDLKTGRVVHDFVVFEVAEPRDTKQFNSFASPTPVIEEGRAYLSWGSYGLVCLDSDSADVIWVRRDLECNHYRGPGSSPILHAGMLILHYDGYDYQYVVALDKETGNTIWRTERPHDFETDNGDHKKAYGTPLVIETPDGTQQLISPTSKGTFAYDPATGEELWRVRYKGFSTACRPLYEHGLIFISSGFSRSEILAVDPTGRGDVTDTHIRWIEKKSMPSKPSPLIVGDYLYTIDDRGVATCLEATTGEKVWQTRVGGNFSASPITAGGRLYLFSQTGKTTILAARPEYEVLAENHLDEGTMASPAVAGNALILRTDGHLYRIEDQQHAADGE</sequence>
<organism evidence="3 4">
    <name type="scientific">Maioricimonas rarisocia</name>
    <dbReference type="NCBI Taxonomy" id="2528026"/>
    <lineage>
        <taxon>Bacteria</taxon>
        <taxon>Pseudomonadati</taxon>
        <taxon>Planctomycetota</taxon>
        <taxon>Planctomycetia</taxon>
        <taxon>Planctomycetales</taxon>
        <taxon>Planctomycetaceae</taxon>
        <taxon>Maioricimonas</taxon>
    </lineage>
</organism>
<feature type="chain" id="PRO_5021773377" evidence="1">
    <location>
        <begin position="29"/>
        <end position="430"/>
    </location>
</feature>
<name>A0A517ZCL4_9PLAN</name>
<dbReference type="PANTHER" id="PTHR34512:SF30">
    <property type="entry name" value="OUTER MEMBRANE PROTEIN ASSEMBLY FACTOR BAMB"/>
    <property type="match status" value="1"/>
</dbReference>
<proteinExistence type="predicted"/>
<evidence type="ECO:0000259" key="2">
    <source>
        <dbReference type="Pfam" id="PF13360"/>
    </source>
</evidence>
<dbReference type="PANTHER" id="PTHR34512">
    <property type="entry name" value="CELL SURFACE PROTEIN"/>
    <property type="match status" value="1"/>
</dbReference>
<dbReference type="InterPro" id="IPR002372">
    <property type="entry name" value="PQQ_rpt_dom"/>
</dbReference>
<dbReference type="InterPro" id="IPR011047">
    <property type="entry name" value="Quinoprotein_ADH-like_sf"/>
</dbReference>
<dbReference type="KEGG" id="mri:Mal4_45460"/>